<accession>A0AAX4FXQ3</accession>
<evidence type="ECO:0000313" key="2">
    <source>
        <dbReference type="EMBL" id="WOX58674.1"/>
    </source>
</evidence>
<keyword evidence="3" id="KW-1185">Reference proteome</keyword>
<dbReference type="InterPro" id="IPR038078">
    <property type="entry name" value="PhoU-like_sf"/>
</dbReference>
<dbReference type="EMBL" id="CP137642">
    <property type="protein sequence ID" value="WOX58674.1"/>
    <property type="molecule type" value="Genomic_DNA"/>
</dbReference>
<proteinExistence type="inferred from homology"/>
<dbReference type="AlphaFoldDB" id="A0AAX4FXQ3"/>
<dbReference type="Pfam" id="PF01865">
    <property type="entry name" value="PhoU_div"/>
    <property type="match status" value="1"/>
</dbReference>
<dbReference type="GeneID" id="85732789"/>
<gene>
    <name evidence="2" type="ORF">R6Y96_06490</name>
</gene>
<dbReference type="RefSeq" id="WP_318622496.1">
    <property type="nucleotide sequence ID" value="NZ_CP137642.1"/>
</dbReference>
<dbReference type="InterPro" id="IPR018445">
    <property type="entry name" value="Put_Phosphate_transp_reg"/>
</dbReference>
<sequence>MGIKEWVVPQDKVFFDLFDRMARTVVSAADMLVEFIENFERIENIKEQCRTMKEIEHEGDEIAHQIYEQLNLTFITPLEPEEISRLASALDDILDYIDGTMQQMYSYGITETDNSMIELAKLIQLSVIEIERAVNGIRNIKNPHQIEERCIEVNRLENVADNVLGHAIMDLFKTKDAITIIKLKDVYENLEIATDKCEDAANVLSDIAIRHS</sequence>
<dbReference type="KEGG" id="mrc:R6Y96_06490"/>
<organism evidence="2 3">
    <name type="scientific">Methanoculleus receptaculi</name>
    <dbReference type="NCBI Taxonomy" id="394967"/>
    <lineage>
        <taxon>Archaea</taxon>
        <taxon>Methanobacteriati</taxon>
        <taxon>Methanobacteriota</taxon>
        <taxon>Stenosarchaea group</taxon>
        <taxon>Methanomicrobia</taxon>
        <taxon>Methanomicrobiales</taxon>
        <taxon>Methanomicrobiaceae</taxon>
        <taxon>Methanoculleus</taxon>
    </lineage>
</organism>
<comment type="similarity">
    <text evidence="1">Belongs to the UPF0111 family.</text>
</comment>
<dbReference type="PANTHER" id="PTHR37298">
    <property type="entry name" value="UPF0111 PROTEIN YKAA"/>
    <property type="match status" value="1"/>
</dbReference>
<dbReference type="Proteomes" id="UP001305652">
    <property type="component" value="Chromosome"/>
</dbReference>
<dbReference type="InterPro" id="IPR052912">
    <property type="entry name" value="UPF0111_domain"/>
</dbReference>
<reference evidence="2 3" key="1">
    <citation type="submission" date="2023-10" db="EMBL/GenBank/DDBJ databases">
        <title>The complete genome sequence of Methanoculleus receptaculi DSM 18860.</title>
        <authorList>
            <person name="Lai S.-J."/>
            <person name="You Y.-T."/>
            <person name="Chen S.-C."/>
        </authorList>
    </citation>
    <scope>NUCLEOTIDE SEQUENCE [LARGE SCALE GENOMIC DNA]</scope>
    <source>
        <strain evidence="2 3">DSM 18860</strain>
    </source>
</reference>
<evidence type="ECO:0000313" key="3">
    <source>
        <dbReference type="Proteomes" id="UP001305652"/>
    </source>
</evidence>
<evidence type="ECO:0000256" key="1">
    <source>
        <dbReference type="ARBA" id="ARBA00008591"/>
    </source>
</evidence>
<dbReference type="Gene3D" id="1.20.58.220">
    <property type="entry name" value="Phosphate transport system protein phou homolog 2, domain 2"/>
    <property type="match status" value="1"/>
</dbReference>
<name>A0AAX4FXQ3_9EURY</name>
<protein>
    <submittedName>
        <fullName evidence="2">DUF47 family protein</fullName>
    </submittedName>
</protein>
<dbReference type="PANTHER" id="PTHR37298:SF1">
    <property type="entry name" value="UPF0111 PROTEIN YKAA"/>
    <property type="match status" value="1"/>
</dbReference>